<name>M2RNJ7_CERS8</name>
<organism evidence="2 3">
    <name type="scientific">Ceriporiopsis subvermispora (strain B)</name>
    <name type="common">White-rot fungus</name>
    <name type="synonym">Gelatoporia subvermispora</name>
    <dbReference type="NCBI Taxonomy" id="914234"/>
    <lineage>
        <taxon>Eukaryota</taxon>
        <taxon>Fungi</taxon>
        <taxon>Dikarya</taxon>
        <taxon>Basidiomycota</taxon>
        <taxon>Agaricomycotina</taxon>
        <taxon>Agaricomycetes</taxon>
        <taxon>Polyporales</taxon>
        <taxon>Gelatoporiaceae</taxon>
        <taxon>Gelatoporia</taxon>
    </lineage>
</organism>
<feature type="compositionally biased region" description="Low complexity" evidence="1">
    <location>
        <begin position="216"/>
        <end position="230"/>
    </location>
</feature>
<reference evidence="2 3" key="1">
    <citation type="journal article" date="2012" name="Proc. Natl. Acad. Sci. U.S.A.">
        <title>Comparative genomics of Ceriporiopsis subvermispora and Phanerochaete chrysosporium provide insight into selective ligninolysis.</title>
        <authorList>
            <person name="Fernandez-Fueyo E."/>
            <person name="Ruiz-Duenas F.J."/>
            <person name="Ferreira P."/>
            <person name="Floudas D."/>
            <person name="Hibbett D.S."/>
            <person name="Canessa P."/>
            <person name="Larrondo L.F."/>
            <person name="James T.Y."/>
            <person name="Seelenfreund D."/>
            <person name="Lobos S."/>
            <person name="Polanco R."/>
            <person name="Tello M."/>
            <person name="Honda Y."/>
            <person name="Watanabe T."/>
            <person name="Watanabe T."/>
            <person name="Ryu J.S."/>
            <person name="Kubicek C.P."/>
            <person name="Schmoll M."/>
            <person name="Gaskell J."/>
            <person name="Hammel K.E."/>
            <person name="St John F.J."/>
            <person name="Vanden Wymelenberg A."/>
            <person name="Sabat G."/>
            <person name="Splinter BonDurant S."/>
            <person name="Syed K."/>
            <person name="Yadav J.S."/>
            <person name="Doddapaneni H."/>
            <person name="Subramanian V."/>
            <person name="Lavin J.L."/>
            <person name="Oguiza J.A."/>
            <person name="Perez G."/>
            <person name="Pisabarro A.G."/>
            <person name="Ramirez L."/>
            <person name="Santoyo F."/>
            <person name="Master E."/>
            <person name="Coutinho P.M."/>
            <person name="Henrissat B."/>
            <person name="Lombard V."/>
            <person name="Magnuson J.K."/>
            <person name="Kuees U."/>
            <person name="Hori C."/>
            <person name="Igarashi K."/>
            <person name="Samejima M."/>
            <person name="Held B.W."/>
            <person name="Barry K.W."/>
            <person name="LaButti K.M."/>
            <person name="Lapidus A."/>
            <person name="Lindquist E.A."/>
            <person name="Lucas S.M."/>
            <person name="Riley R."/>
            <person name="Salamov A.A."/>
            <person name="Hoffmeister D."/>
            <person name="Schwenk D."/>
            <person name="Hadar Y."/>
            <person name="Yarden O."/>
            <person name="de Vries R.P."/>
            <person name="Wiebenga A."/>
            <person name="Stenlid J."/>
            <person name="Eastwood D."/>
            <person name="Grigoriev I.V."/>
            <person name="Berka R.M."/>
            <person name="Blanchette R.A."/>
            <person name="Kersten P."/>
            <person name="Martinez A.T."/>
            <person name="Vicuna R."/>
            <person name="Cullen D."/>
        </authorList>
    </citation>
    <scope>NUCLEOTIDE SEQUENCE [LARGE SCALE GENOMIC DNA]</scope>
    <source>
        <strain evidence="2 3">B</strain>
    </source>
</reference>
<feature type="compositionally biased region" description="Polar residues" evidence="1">
    <location>
        <begin position="58"/>
        <end position="69"/>
    </location>
</feature>
<keyword evidence="3" id="KW-1185">Reference proteome</keyword>
<dbReference type="AlphaFoldDB" id="M2RNJ7"/>
<accession>M2RNJ7</accession>
<gene>
    <name evidence="2" type="ORF">CERSUDRAFT_92498</name>
</gene>
<dbReference type="HOGENOM" id="CLU_1106990_0_0_1"/>
<feature type="region of interest" description="Disordered" evidence="1">
    <location>
        <begin position="58"/>
        <end position="106"/>
    </location>
</feature>
<protein>
    <submittedName>
        <fullName evidence="2">Uncharacterized protein</fullName>
    </submittedName>
</protein>
<dbReference type="EMBL" id="KB445793">
    <property type="protein sequence ID" value="EMD40007.1"/>
    <property type="molecule type" value="Genomic_DNA"/>
</dbReference>
<dbReference type="Proteomes" id="UP000016930">
    <property type="component" value="Unassembled WGS sequence"/>
</dbReference>
<evidence type="ECO:0000256" key="1">
    <source>
        <dbReference type="SAM" id="MobiDB-lite"/>
    </source>
</evidence>
<proteinExistence type="predicted"/>
<feature type="region of interest" description="Disordered" evidence="1">
    <location>
        <begin position="215"/>
        <end position="251"/>
    </location>
</feature>
<evidence type="ECO:0000313" key="2">
    <source>
        <dbReference type="EMBL" id="EMD40007.1"/>
    </source>
</evidence>
<evidence type="ECO:0000313" key="3">
    <source>
        <dbReference type="Proteomes" id="UP000016930"/>
    </source>
</evidence>
<sequence length="251" mass="26253">MPSSAYIHTGNDRKERYFCDCPDKCGRRLKEIGRTSWYTHRASRELAYGNGAASAATCYSQQHTPSETAPSKVPASNRPSPRRDVPAVAEAAPLPDTMTSPPHDLDGLREGYIDAEITSVLPGSSDAPAVSGSPLPHSSTTASNLQSILVSLESIGEPEPPDDPDALVTDDVGAPSVVRLAELKLAQEFINALEGATLDSGELDLVLCRAGLTGPSRAGRALLGPGRAGPRPSPSPGPGPGLGFQKPWAEP</sequence>